<comment type="caution">
    <text evidence="11">The sequence shown here is derived from an EMBL/GenBank/DDBJ whole genome shotgun (WGS) entry which is preliminary data.</text>
</comment>
<dbReference type="GO" id="GO:0052905">
    <property type="term" value="F:tRNA (guanosine(9)-N1)-methyltransferase activity"/>
    <property type="evidence" value="ECO:0007669"/>
    <property type="project" value="UniProtKB-EC"/>
</dbReference>
<dbReference type="GO" id="GO:0002939">
    <property type="term" value="P:tRNA N1-guanine methylation"/>
    <property type="evidence" value="ECO:0007669"/>
    <property type="project" value="TreeGrafter"/>
</dbReference>
<evidence type="ECO:0000259" key="10">
    <source>
        <dbReference type="PROSITE" id="PS51675"/>
    </source>
</evidence>
<organism evidence="11 12">
    <name type="scientific">Vermiconidia calcicola</name>
    <dbReference type="NCBI Taxonomy" id="1690605"/>
    <lineage>
        <taxon>Eukaryota</taxon>
        <taxon>Fungi</taxon>
        <taxon>Dikarya</taxon>
        <taxon>Ascomycota</taxon>
        <taxon>Pezizomycotina</taxon>
        <taxon>Dothideomycetes</taxon>
        <taxon>Dothideomycetidae</taxon>
        <taxon>Mycosphaerellales</taxon>
        <taxon>Extremaceae</taxon>
        <taxon>Vermiconidia</taxon>
    </lineage>
</organism>
<sequence>MESIGSADEDKSGKSRCLTRDHNFSHLSASMSRRFIYSANKEDAMEADERPTKLRKLDNGDSANQTAPDAPLPSTPNDIAPESLLTAPSHNNRAVYVEKEEEEGESEDGDDVEDSPESRQQRQENGVLAESMSKSQLKKLRKREEWEAGRDYRKLKRKEKLQEKRAKKKAAKEEEELRVEQLKKEATERGEDPGTVSAELQKPEKQKWRRPVQLPVTIIIDCGFDELMMEKERISLGSQLTRSYSDNWRAPFQAHLVISSWGGLLKERFDTLLKKHYLNWKNVTFEEGDFMEAARNAEVFMNGPKGGRLAGYFEKFAGPNGHVEAMTTTNSTDLKTLASAAAETVNPPAQPHTGDSSASEKNQAVENPESAQKDLPPSDSTSEPVHPRKGELVYLTSDSSDTLTELSPYSTYIVGGLVDKNRHKGICYKIAQEKGIKTARLPIGDYMDMQSRKVLTTNHVVEIMIRWLECGDWGEAFMKVIPKRKGGKLRGESKPNADGSDGEENDHEQNDSELSTEQVDAS</sequence>
<feature type="compositionally biased region" description="Acidic residues" evidence="9">
    <location>
        <begin position="99"/>
        <end position="115"/>
    </location>
</feature>
<keyword evidence="4 11" id="KW-0808">Transferase</keyword>
<evidence type="ECO:0000256" key="7">
    <source>
        <dbReference type="ARBA" id="ARBA00032166"/>
    </source>
</evidence>
<feature type="compositionally biased region" description="Basic residues" evidence="9">
    <location>
        <begin position="157"/>
        <end position="170"/>
    </location>
</feature>
<dbReference type="PANTHER" id="PTHR13563:SF13">
    <property type="entry name" value="TRNA METHYLTRANSFERASE 10 HOMOLOG A"/>
    <property type="match status" value="1"/>
</dbReference>
<evidence type="ECO:0000256" key="8">
    <source>
        <dbReference type="ARBA" id="ARBA00048434"/>
    </source>
</evidence>
<dbReference type="PROSITE" id="PS51675">
    <property type="entry name" value="SAM_MT_TRM10"/>
    <property type="match status" value="1"/>
</dbReference>
<feature type="compositionally biased region" description="Basic and acidic residues" evidence="9">
    <location>
        <begin position="178"/>
        <end position="192"/>
    </location>
</feature>
<keyword evidence="5" id="KW-0949">S-adenosyl-L-methionine</keyword>
<keyword evidence="3 11" id="KW-0489">Methyltransferase</keyword>
<evidence type="ECO:0000256" key="9">
    <source>
        <dbReference type="SAM" id="MobiDB-lite"/>
    </source>
</evidence>
<feature type="compositionally biased region" description="Basic and acidic residues" evidence="9">
    <location>
        <begin position="8"/>
        <end position="22"/>
    </location>
</feature>
<feature type="region of interest" description="Disordered" evidence="9">
    <location>
        <begin position="157"/>
        <end position="205"/>
    </location>
</feature>
<feature type="region of interest" description="Disordered" evidence="9">
    <location>
        <begin position="484"/>
        <end position="522"/>
    </location>
</feature>
<keyword evidence="12" id="KW-1185">Reference proteome</keyword>
<evidence type="ECO:0000256" key="1">
    <source>
        <dbReference type="ARBA" id="ARBA00012797"/>
    </source>
</evidence>
<evidence type="ECO:0000256" key="4">
    <source>
        <dbReference type="ARBA" id="ARBA00022679"/>
    </source>
</evidence>
<dbReference type="CDD" id="cd18089">
    <property type="entry name" value="SPOUT_Trm10-like"/>
    <property type="match status" value="1"/>
</dbReference>
<gene>
    <name evidence="11" type="primary">TRM10</name>
    <name evidence="11" type="ORF">LTR25_007418</name>
</gene>
<feature type="compositionally biased region" description="Polar residues" evidence="9">
    <location>
        <begin position="512"/>
        <end position="522"/>
    </location>
</feature>
<evidence type="ECO:0000256" key="3">
    <source>
        <dbReference type="ARBA" id="ARBA00022603"/>
    </source>
</evidence>
<feature type="region of interest" description="Disordered" evidence="9">
    <location>
        <begin position="1"/>
        <end position="22"/>
    </location>
</feature>
<dbReference type="InterPro" id="IPR028564">
    <property type="entry name" value="MT_TRM10-typ"/>
</dbReference>
<evidence type="ECO:0000256" key="2">
    <source>
        <dbReference type="ARBA" id="ARBA00020451"/>
    </source>
</evidence>
<dbReference type="InterPro" id="IPR007356">
    <property type="entry name" value="tRNA_m1G_MeTrfase_euk"/>
</dbReference>
<proteinExistence type="predicted"/>
<protein>
    <recommendedName>
        <fullName evidence="2">tRNA (guanine(9)-N1)-methyltransferase</fullName>
        <ecNumber evidence="1">2.1.1.221</ecNumber>
    </recommendedName>
    <alternativeName>
        <fullName evidence="7">tRNA methyltransferase 10</fullName>
    </alternativeName>
    <alternativeName>
        <fullName evidence="6">tRNA(m1G9)-methyltransferase</fullName>
    </alternativeName>
</protein>
<evidence type="ECO:0000256" key="5">
    <source>
        <dbReference type="ARBA" id="ARBA00022691"/>
    </source>
</evidence>
<dbReference type="InterPro" id="IPR038459">
    <property type="entry name" value="MT_TRM10-typ_sf"/>
</dbReference>
<dbReference type="GO" id="GO:0000049">
    <property type="term" value="F:tRNA binding"/>
    <property type="evidence" value="ECO:0007669"/>
    <property type="project" value="TreeGrafter"/>
</dbReference>
<evidence type="ECO:0000313" key="11">
    <source>
        <dbReference type="EMBL" id="KAK5533552.1"/>
    </source>
</evidence>
<feature type="compositionally biased region" description="Polar residues" evidence="9">
    <location>
        <begin position="353"/>
        <end position="365"/>
    </location>
</feature>
<dbReference type="EC" id="2.1.1.221" evidence="1"/>
<dbReference type="AlphaFoldDB" id="A0AAV9Q1Y8"/>
<feature type="region of interest" description="Disordered" evidence="9">
    <location>
        <begin position="40"/>
        <end position="143"/>
    </location>
</feature>
<dbReference type="GO" id="GO:0005634">
    <property type="term" value="C:nucleus"/>
    <property type="evidence" value="ECO:0007669"/>
    <property type="project" value="TreeGrafter"/>
</dbReference>
<reference evidence="11 12" key="1">
    <citation type="submission" date="2023-06" db="EMBL/GenBank/DDBJ databases">
        <title>Black Yeasts Isolated from many extreme environments.</title>
        <authorList>
            <person name="Coleine C."/>
            <person name="Stajich J.E."/>
            <person name="Selbmann L."/>
        </authorList>
    </citation>
    <scope>NUCLEOTIDE SEQUENCE [LARGE SCALE GENOMIC DNA]</scope>
    <source>
        <strain evidence="11 12">CCFEE 5887</strain>
    </source>
</reference>
<feature type="region of interest" description="Disordered" evidence="9">
    <location>
        <begin position="345"/>
        <end position="388"/>
    </location>
</feature>
<comment type="catalytic activity">
    <reaction evidence="8">
        <text>guanosine(9) in tRNA + S-adenosyl-L-methionine = N(1)-methylguanosine(9) in tRNA + S-adenosyl-L-homocysteine + H(+)</text>
        <dbReference type="Rhea" id="RHEA:43156"/>
        <dbReference type="Rhea" id="RHEA-COMP:10367"/>
        <dbReference type="Rhea" id="RHEA-COMP:10368"/>
        <dbReference type="ChEBI" id="CHEBI:15378"/>
        <dbReference type="ChEBI" id="CHEBI:57856"/>
        <dbReference type="ChEBI" id="CHEBI:59789"/>
        <dbReference type="ChEBI" id="CHEBI:73542"/>
        <dbReference type="ChEBI" id="CHEBI:74269"/>
        <dbReference type="EC" id="2.1.1.221"/>
    </reaction>
</comment>
<dbReference type="PANTHER" id="PTHR13563">
    <property type="entry name" value="TRNA (GUANINE-9-) METHYLTRANSFERASE"/>
    <property type="match status" value="1"/>
</dbReference>
<feature type="compositionally biased region" description="Basic and acidic residues" evidence="9">
    <location>
        <begin position="40"/>
        <end position="59"/>
    </location>
</feature>
<dbReference type="Proteomes" id="UP001345827">
    <property type="component" value="Unassembled WGS sequence"/>
</dbReference>
<name>A0AAV9Q1Y8_9PEZI</name>
<evidence type="ECO:0000313" key="12">
    <source>
        <dbReference type="Proteomes" id="UP001345827"/>
    </source>
</evidence>
<dbReference type="Gene3D" id="3.40.1280.30">
    <property type="match status" value="1"/>
</dbReference>
<accession>A0AAV9Q1Y8</accession>
<evidence type="ECO:0000256" key="6">
    <source>
        <dbReference type="ARBA" id="ARBA00031792"/>
    </source>
</evidence>
<dbReference type="EMBL" id="JAXLQG010000013">
    <property type="protein sequence ID" value="KAK5533552.1"/>
    <property type="molecule type" value="Genomic_DNA"/>
</dbReference>
<feature type="domain" description="SAM-dependent MTase TRM10-type" evidence="10">
    <location>
        <begin position="204"/>
        <end position="488"/>
    </location>
</feature>